<name>A0A8H2VQE2_9HELO</name>
<dbReference type="Proteomes" id="UP000624404">
    <property type="component" value="Unassembled WGS sequence"/>
</dbReference>
<dbReference type="SMART" id="SM00066">
    <property type="entry name" value="GAL4"/>
    <property type="match status" value="1"/>
</dbReference>
<dbReference type="AlphaFoldDB" id="A0A8H2VQE2"/>
<dbReference type="Gene3D" id="4.10.240.10">
    <property type="entry name" value="Zn(2)-C6 fungal-type DNA-binding domain"/>
    <property type="match status" value="1"/>
</dbReference>
<dbReference type="InterPro" id="IPR036864">
    <property type="entry name" value="Zn2-C6_fun-type_DNA-bd_sf"/>
</dbReference>
<dbReference type="GO" id="GO:0005634">
    <property type="term" value="C:nucleus"/>
    <property type="evidence" value="ECO:0007669"/>
    <property type="project" value="UniProtKB-SubCell"/>
</dbReference>
<dbReference type="Pfam" id="PF00172">
    <property type="entry name" value="Zn_clus"/>
    <property type="match status" value="1"/>
</dbReference>
<keyword evidence="2" id="KW-0539">Nucleus</keyword>
<keyword evidence="6" id="KW-1185">Reference proteome</keyword>
<dbReference type="PANTHER" id="PTHR31001">
    <property type="entry name" value="UNCHARACTERIZED TRANSCRIPTIONAL REGULATORY PROTEIN"/>
    <property type="match status" value="1"/>
</dbReference>
<evidence type="ECO:0000313" key="5">
    <source>
        <dbReference type="EMBL" id="CAD6442398.1"/>
    </source>
</evidence>
<dbReference type="GO" id="GO:0008270">
    <property type="term" value="F:zinc ion binding"/>
    <property type="evidence" value="ECO:0007669"/>
    <property type="project" value="InterPro"/>
</dbReference>
<evidence type="ECO:0000256" key="1">
    <source>
        <dbReference type="ARBA" id="ARBA00004123"/>
    </source>
</evidence>
<feature type="domain" description="Zn(2)-C6 fungal-type" evidence="4">
    <location>
        <begin position="21"/>
        <end position="53"/>
    </location>
</feature>
<evidence type="ECO:0000313" key="6">
    <source>
        <dbReference type="Proteomes" id="UP000624404"/>
    </source>
</evidence>
<dbReference type="SUPFAM" id="SSF57701">
    <property type="entry name" value="Zn2/Cys6 DNA-binding domain"/>
    <property type="match status" value="1"/>
</dbReference>
<dbReference type="InterPro" id="IPR050613">
    <property type="entry name" value="Sec_Metabolite_Reg"/>
</dbReference>
<feature type="region of interest" description="Disordered" evidence="3">
    <location>
        <begin position="1"/>
        <end position="24"/>
    </location>
</feature>
<sequence>MDTEGVEGTTIMRRRNGKRPSCEPCRKGKLACGHELPVCGRCVKRGLEERCWYHPAPMSRGRGEEGNETSEGGERSERSVVKRRRVGEKVTVDEGVREEMEDEGGDVAGLDSLAVAAAMSDGDREEENEWRTKHTKTNGDGSRNADNITTSRHDSLGRIFTTTAENQSTTKNPEPPSMANIYRSSRGCVSSSPHLQSYKHPLSNSQDQNSGKATMQSNLNGTSYPKSRRYWGPTSFGAVFRDGDGRVGGNDGERNGKKVGGESGIEEGMGNWRFVGYWGGWEEKS</sequence>
<dbReference type="PANTHER" id="PTHR31001:SF49">
    <property type="entry name" value="ZN(II)2CYS6 TRANSCRIPTION FACTOR (EUROFUNG)"/>
    <property type="match status" value="1"/>
</dbReference>
<dbReference type="GO" id="GO:0000981">
    <property type="term" value="F:DNA-binding transcription factor activity, RNA polymerase II-specific"/>
    <property type="evidence" value="ECO:0007669"/>
    <property type="project" value="InterPro"/>
</dbReference>
<feature type="compositionally biased region" description="Polar residues" evidence="3">
    <location>
        <begin position="202"/>
        <end position="225"/>
    </location>
</feature>
<dbReference type="PROSITE" id="PS00463">
    <property type="entry name" value="ZN2_CY6_FUNGAL_1"/>
    <property type="match status" value="1"/>
</dbReference>
<feature type="compositionally biased region" description="Polar residues" evidence="3">
    <location>
        <begin position="160"/>
        <end position="172"/>
    </location>
</feature>
<evidence type="ECO:0000256" key="3">
    <source>
        <dbReference type="SAM" id="MobiDB-lite"/>
    </source>
</evidence>
<organism evidence="5 6">
    <name type="scientific">Sclerotinia trifoliorum</name>
    <dbReference type="NCBI Taxonomy" id="28548"/>
    <lineage>
        <taxon>Eukaryota</taxon>
        <taxon>Fungi</taxon>
        <taxon>Dikarya</taxon>
        <taxon>Ascomycota</taxon>
        <taxon>Pezizomycotina</taxon>
        <taxon>Leotiomycetes</taxon>
        <taxon>Helotiales</taxon>
        <taxon>Sclerotiniaceae</taxon>
        <taxon>Sclerotinia</taxon>
    </lineage>
</organism>
<feature type="region of interest" description="Disordered" evidence="3">
    <location>
        <begin position="120"/>
        <end position="265"/>
    </location>
</feature>
<accession>A0A8H2VQE2</accession>
<dbReference type="CDD" id="cd00067">
    <property type="entry name" value="GAL4"/>
    <property type="match status" value="1"/>
</dbReference>
<feature type="region of interest" description="Disordered" evidence="3">
    <location>
        <begin position="55"/>
        <end position="86"/>
    </location>
</feature>
<dbReference type="InterPro" id="IPR001138">
    <property type="entry name" value="Zn2Cys6_DnaBD"/>
</dbReference>
<feature type="compositionally biased region" description="Polar residues" evidence="3">
    <location>
        <begin position="138"/>
        <end position="150"/>
    </location>
</feature>
<feature type="compositionally biased region" description="Basic and acidic residues" evidence="3">
    <location>
        <begin position="241"/>
        <end position="260"/>
    </location>
</feature>
<comment type="caution">
    <text evidence="5">The sequence shown here is derived from an EMBL/GenBank/DDBJ whole genome shotgun (WGS) entry which is preliminary data.</text>
</comment>
<protein>
    <submittedName>
        <fullName evidence="5">Eb8b5430-7304-452f-80fd-fe00326a02f7-CDS</fullName>
    </submittedName>
</protein>
<dbReference type="OrthoDB" id="3564565at2759"/>
<gene>
    <name evidence="5" type="ORF">SCLTRI_LOCUS2190</name>
</gene>
<dbReference type="EMBL" id="CAJHIA010000008">
    <property type="protein sequence ID" value="CAD6442398.1"/>
    <property type="molecule type" value="Genomic_DNA"/>
</dbReference>
<dbReference type="PROSITE" id="PS50048">
    <property type="entry name" value="ZN2_CY6_FUNGAL_2"/>
    <property type="match status" value="1"/>
</dbReference>
<evidence type="ECO:0000256" key="2">
    <source>
        <dbReference type="ARBA" id="ARBA00023242"/>
    </source>
</evidence>
<evidence type="ECO:0000259" key="4">
    <source>
        <dbReference type="PROSITE" id="PS50048"/>
    </source>
</evidence>
<comment type="subcellular location">
    <subcellularLocation>
        <location evidence="1">Nucleus</location>
    </subcellularLocation>
</comment>
<proteinExistence type="predicted"/>
<reference evidence="5" key="1">
    <citation type="submission" date="2020-10" db="EMBL/GenBank/DDBJ databases">
        <authorList>
            <person name="Kusch S."/>
        </authorList>
    </citation>
    <scope>NUCLEOTIDE SEQUENCE</scope>
    <source>
        <strain evidence="5">SwB9</strain>
    </source>
</reference>